<sequence length="356" mass="40249">MEVPAISMKRTKCNQLSAASTEPLTKIQAQDLILRLTDEERRALLSALQEFQSEKMKAEYEGQVIRTKEALDCDKTHTQIPSYSLTAVLFDTTGPRLSGSSLHLDLYCREHCQLAGTRWRSKFGRPSKLPHLGDVDPTGSYCPVPEDWLMRKYDDKVYTENCDRITHKLYCSNPGVWEHTQHEEECVESCPVLKLRGYQSSEHWKDVSDSARDVPDGDVIEEVAMIKFTQKIVIVLRINYTVRIPACGSTPNTRKSAWNHVLFSSLEDTNHPSIGRTSATLPETFLTATLSRKWLFPTLELIVTTPRYKTSPSSPIPAPPLSKRRELVRKMGGDIRLNISIDEPAPLLVKTLPSLV</sequence>
<dbReference type="AlphaFoldDB" id="A0A7R8Z418"/>
<accession>A0A7R8Z418</accession>
<name>A0A7R8Z418_TIMDO</name>
<organism evidence="1">
    <name type="scientific">Timema douglasi</name>
    <name type="common">Walking stick</name>
    <dbReference type="NCBI Taxonomy" id="61478"/>
    <lineage>
        <taxon>Eukaryota</taxon>
        <taxon>Metazoa</taxon>
        <taxon>Ecdysozoa</taxon>
        <taxon>Arthropoda</taxon>
        <taxon>Hexapoda</taxon>
        <taxon>Insecta</taxon>
        <taxon>Pterygota</taxon>
        <taxon>Neoptera</taxon>
        <taxon>Polyneoptera</taxon>
        <taxon>Phasmatodea</taxon>
        <taxon>Timematodea</taxon>
        <taxon>Timematoidea</taxon>
        <taxon>Timematidae</taxon>
        <taxon>Timema</taxon>
    </lineage>
</organism>
<gene>
    <name evidence="1" type="ORF">TDIB3V08_LOCUS1594</name>
</gene>
<proteinExistence type="predicted"/>
<reference evidence="1" key="1">
    <citation type="submission" date="2020-11" db="EMBL/GenBank/DDBJ databases">
        <authorList>
            <person name="Tran Van P."/>
        </authorList>
    </citation>
    <scope>NUCLEOTIDE SEQUENCE</scope>
</reference>
<dbReference type="EMBL" id="OA564674">
    <property type="protein sequence ID" value="CAD7195192.1"/>
    <property type="molecule type" value="Genomic_DNA"/>
</dbReference>
<evidence type="ECO:0000313" key="1">
    <source>
        <dbReference type="EMBL" id="CAD7195192.1"/>
    </source>
</evidence>
<protein>
    <submittedName>
        <fullName evidence="1">Uncharacterized protein</fullName>
    </submittedName>
</protein>